<dbReference type="GO" id="GO:0016791">
    <property type="term" value="F:phosphatase activity"/>
    <property type="evidence" value="ECO:0007669"/>
    <property type="project" value="TreeGrafter"/>
</dbReference>
<feature type="transmembrane region" description="Helical" evidence="2">
    <location>
        <begin position="12"/>
        <end position="35"/>
    </location>
</feature>
<dbReference type="Proteomes" id="UP000283975">
    <property type="component" value="Unassembled WGS sequence"/>
</dbReference>
<dbReference type="SMART" id="SM00331">
    <property type="entry name" value="PP2C_SIG"/>
    <property type="match status" value="1"/>
</dbReference>
<keyword evidence="2" id="KW-0472">Membrane</keyword>
<dbReference type="PANTHER" id="PTHR43156">
    <property type="entry name" value="STAGE II SPORULATION PROTEIN E-RELATED"/>
    <property type="match status" value="1"/>
</dbReference>
<dbReference type="InterPro" id="IPR001932">
    <property type="entry name" value="PPM-type_phosphatase-like_dom"/>
</dbReference>
<dbReference type="CDD" id="cd06225">
    <property type="entry name" value="HAMP"/>
    <property type="match status" value="1"/>
</dbReference>
<dbReference type="AlphaFoldDB" id="A0A414AWS5"/>
<evidence type="ECO:0000313" key="5">
    <source>
        <dbReference type="Proteomes" id="UP000283975"/>
    </source>
</evidence>
<proteinExistence type="predicted"/>
<name>A0A414AWS5_9FIRM</name>
<feature type="domain" description="PPM-type phosphatase" evidence="3">
    <location>
        <begin position="315"/>
        <end position="532"/>
    </location>
</feature>
<protein>
    <submittedName>
        <fullName evidence="4">Phosphoserine phosphatase</fullName>
    </submittedName>
</protein>
<comment type="caution">
    <text evidence="4">The sequence shown here is derived from an EMBL/GenBank/DDBJ whole genome shotgun (WGS) entry which is preliminary data.</text>
</comment>
<dbReference type="EMBL" id="QSHZ01000009">
    <property type="protein sequence ID" value="RHC56335.1"/>
    <property type="molecule type" value="Genomic_DNA"/>
</dbReference>
<gene>
    <name evidence="4" type="ORF">DW839_10325</name>
</gene>
<keyword evidence="2" id="KW-0812">Transmembrane</keyword>
<reference evidence="4 5" key="1">
    <citation type="submission" date="2018-08" db="EMBL/GenBank/DDBJ databases">
        <title>A genome reference for cultivated species of the human gut microbiota.</title>
        <authorList>
            <person name="Zou Y."/>
            <person name="Xue W."/>
            <person name="Luo G."/>
        </authorList>
    </citation>
    <scope>NUCLEOTIDE SEQUENCE [LARGE SCALE GENOMIC DNA]</scope>
    <source>
        <strain evidence="4 5">AM35-14</strain>
    </source>
</reference>
<dbReference type="Gene3D" id="3.60.40.10">
    <property type="entry name" value="PPM-type phosphatase domain"/>
    <property type="match status" value="1"/>
</dbReference>
<dbReference type="InterPro" id="IPR052016">
    <property type="entry name" value="Bact_Sigma-Reg"/>
</dbReference>
<dbReference type="PANTHER" id="PTHR43156:SF2">
    <property type="entry name" value="STAGE II SPORULATION PROTEIN E"/>
    <property type="match status" value="1"/>
</dbReference>
<dbReference type="SUPFAM" id="SSF81606">
    <property type="entry name" value="PP2C-like"/>
    <property type="match status" value="1"/>
</dbReference>
<feature type="transmembrane region" description="Helical" evidence="2">
    <location>
        <begin position="193"/>
        <end position="216"/>
    </location>
</feature>
<evidence type="ECO:0000259" key="3">
    <source>
        <dbReference type="SMART" id="SM00331"/>
    </source>
</evidence>
<evidence type="ECO:0000256" key="1">
    <source>
        <dbReference type="ARBA" id="ARBA00022801"/>
    </source>
</evidence>
<dbReference type="SUPFAM" id="SSF103190">
    <property type="entry name" value="Sensory domain-like"/>
    <property type="match status" value="1"/>
</dbReference>
<evidence type="ECO:0000256" key="2">
    <source>
        <dbReference type="SAM" id="Phobius"/>
    </source>
</evidence>
<organism evidence="4 5">
    <name type="scientific">Enterocloster bolteae</name>
    <dbReference type="NCBI Taxonomy" id="208479"/>
    <lineage>
        <taxon>Bacteria</taxon>
        <taxon>Bacillati</taxon>
        <taxon>Bacillota</taxon>
        <taxon>Clostridia</taxon>
        <taxon>Lachnospirales</taxon>
        <taxon>Lachnospiraceae</taxon>
        <taxon>Enterocloster</taxon>
    </lineage>
</organism>
<accession>A0A414AWS5</accession>
<keyword evidence="2" id="KW-1133">Transmembrane helix</keyword>
<dbReference type="Gene3D" id="6.10.340.10">
    <property type="match status" value="1"/>
</dbReference>
<dbReference type="InterPro" id="IPR029151">
    <property type="entry name" value="Sensor-like_sf"/>
</dbReference>
<dbReference type="InterPro" id="IPR036457">
    <property type="entry name" value="PPM-type-like_dom_sf"/>
</dbReference>
<sequence length="537" mass="59688">MRAKKTIRISLGVKTAIGIVFIAAILSAVAIIFGYQTYKKALDNQLIQNAFNLAQTMAAEVDADSIDRYLESGIEDDAYRETRQHLINIQKSNNIVYAVVTKPTEDGFYYIYDTDQSDEAFALGDFQKFYPGDFLDNKQNFLAGNIIEPIITNYEFGWLISALVPIKDASGTMRGYVDVDLSMTEIKAMEQNFLVKLAGILIGLTLLLAVLLLAATRKMLVTPINRLAAAAGDFVQRRERADGVRGVLELSGMDTRDELGHLYRSIRQMESDIYTYIDDLTAVTAEKERIGAELDVATHIQASMLPCIFPAFPERPEFDIYASMQPAKEVGGDFYDFFLVDSDHLAIVIADVSGKGVPAALFMVIAKTLLKDHTQAGINPAEVFSKVNQQLCESNDEGMFVTAWMGVLEISTRHMTFVNAGHNPPLLRKGTDCWEYLKQRSGFVLAGMEGMRYKSGELQLSPGDTLYLYTDGVTEAANSEEALLGEARLKEILDTAVYDTCEQLLAVVKNDVEMFVGDEPQFDDITMLALKLNKGWF</sequence>
<evidence type="ECO:0000313" key="4">
    <source>
        <dbReference type="EMBL" id="RHC56335.1"/>
    </source>
</evidence>
<keyword evidence="1" id="KW-0378">Hydrolase</keyword>
<dbReference type="Pfam" id="PF07228">
    <property type="entry name" value="SpoIIE"/>
    <property type="match status" value="1"/>
</dbReference>